<dbReference type="GO" id="GO:0004693">
    <property type="term" value="F:cyclin-dependent protein serine/threonine kinase activity"/>
    <property type="evidence" value="ECO:0007669"/>
    <property type="project" value="UniProtKB-EC"/>
</dbReference>
<keyword evidence="5 13" id="KW-0547">Nucleotide-binding</keyword>
<feature type="binding site" evidence="13">
    <location>
        <position position="507"/>
    </location>
    <ligand>
        <name>ATP</name>
        <dbReference type="ChEBI" id="CHEBI:30616"/>
    </ligand>
</feature>
<proteinExistence type="inferred from homology"/>
<dbReference type="PROSITE" id="PS50011">
    <property type="entry name" value="PROTEIN_KINASE_DOM"/>
    <property type="match status" value="1"/>
</dbReference>
<dbReference type="GO" id="GO:0090068">
    <property type="term" value="P:positive regulation of cell cycle process"/>
    <property type="evidence" value="ECO:0007669"/>
    <property type="project" value="UniProtKB-ARBA"/>
</dbReference>
<evidence type="ECO:0000256" key="1">
    <source>
        <dbReference type="ARBA" id="ARBA00006485"/>
    </source>
</evidence>
<comment type="catalytic activity">
    <reaction evidence="12">
        <text>L-seryl-[protein] + ATP = O-phospho-L-seryl-[protein] + ADP + H(+)</text>
        <dbReference type="Rhea" id="RHEA:17989"/>
        <dbReference type="Rhea" id="RHEA-COMP:9863"/>
        <dbReference type="Rhea" id="RHEA-COMP:11604"/>
        <dbReference type="ChEBI" id="CHEBI:15378"/>
        <dbReference type="ChEBI" id="CHEBI:29999"/>
        <dbReference type="ChEBI" id="CHEBI:30616"/>
        <dbReference type="ChEBI" id="CHEBI:83421"/>
        <dbReference type="ChEBI" id="CHEBI:456216"/>
        <dbReference type="EC" id="2.7.11.22"/>
    </reaction>
</comment>
<feature type="domain" description="Reverse transcriptase" evidence="15">
    <location>
        <begin position="1"/>
        <end position="303"/>
    </location>
</feature>
<dbReference type="GO" id="GO:0005524">
    <property type="term" value="F:ATP binding"/>
    <property type="evidence" value="ECO:0007669"/>
    <property type="project" value="UniProtKB-UniRule"/>
</dbReference>
<evidence type="ECO:0000313" key="16">
    <source>
        <dbReference type="Proteomes" id="UP000046395"/>
    </source>
</evidence>
<dbReference type="Pfam" id="PF00069">
    <property type="entry name" value="Pkinase"/>
    <property type="match status" value="1"/>
</dbReference>
<feature type="domain" description="Protein kinase" evidence="14">
    <location>
        <begin position="478"/>
        <end position="762"/>
    </location>
</feature>
<evidence type="ECO:0000256" key="10">
    <source>
        <dbReference type="ARBA" id="ARBA00023306"/>
    </source>
</evidence>
<dbReference type="InterPro" id="IPR043128">
    <property type="entry name" value="Rev_trsase/Diguanyl_cyclase"/>
</dbReference>
<dbReference type="PROSITE" id="PS00107">
    <property type="entry name" value="PROTEIN_KINASE_ATP"/>
    <property type="match status" value="1"/>
</dbReference>
<dbReference type="InterPro" id="IPR011009">
    <property type="entry name" value="Kinase-like_dom_sf"/>
</dbReference>
<evidence type="ECO:0000256" key="11">
    <source>
        <dbReference type="ARBA" id="ARBA00047811"/>
    </source>
</evidence>
<keyword evidence="16" id="KW-1185">Reference proteome</keyword>
<evidence type="ECO:0000313" key="17">
    <source>
        <dbReference type="WBParaSite" id="TMUE_3000013058.1"/>
    </source>
</evidence>
<sequence length="778" mass="89107">MLRYAVCGYYWRRRVRWKMDRGQEARDILVEYTWHIPASSILTNTGHVKDEACMRTEAFGTLDGRYAFTISFCSSKRRFRLIVLKSAPLSMFAFRLKLSGMVDCTLESERPDYFAFQHPCLLWMPREPVLPATDLIDCQATLLELPLGWISPKEGPTKLEYASRCRPYCWREYFTQNVFTVLNGGTVFSRIDFADAYLQIEVDERSKELLTINTHRGLYRYNRLPFGVKSAPGIFQQIMDAMLAGLKGTVAYLDDVVVVGTTKEEHQKNLDAVLHRIAEFGFTIRPEKCCFGMDQIKYLRFVFNKSGRRPDPAKIEAIKSMSTPKDITTLRSFLGMLSYYGSFVKEMREIRAPPDALLKRNCSFIWSNECQTAFEKAKELLNSDLLLTHYDPSLDIVIAADPSDKGSGAAIMHRFPNCQEKVIAHASRALTPTEKGYSQIEKEALSLVLAVKKFHRMIHDPLTSGTMSLVNNDALLDIQKLEKIGEGTYGVVYKALSKSTGRYVAMKKIRLENEEDGIPSTALREICLLQELEGHPNVVKLDQVVMEDKRLYLIFEYLPMDLRKYMDSLSPGKLMDKDLVKSYLYQISDGISFCHMRRIMHRDLKPQNLLIDEKGTIKLADFGLARCVGVPVRPYTHEVVTLWYRAPEVLLGSQRYTMGLDVWSIGCIFAEMATRKPLFHGDSEIDQLFRIFKILGTPTAADWKEITTLPEYKTDFPKWCGNHVEDYVDPIDEYGIDLLKRMLRYDPALRITSKGIKVHPYFRGLDKSSLPGYAAAMH</sequence>
<dbReference type="PROSITE" id="PS00108">
    <property type="entry name" value="PROTEIN_KINASE_ST"/>
    <property type="match status" value="1"/>
</dbReference>
<evidence type="ECO:0000256" key="9">
    <source>
        <dbReference type="ARBA" id="ARBA00023268"/>
    </source>
</evidence>
<dbReference type="SUPFAM" id="SSF56112">
    <property type="entry name" value="Protein kinase-like (PK-like)"/>
    <property type="match status" value="1"/>
</dbReference>
<dbReference type="InterPro" id="IPR000719">
    <property type="entry name" value="Prot_kinase_dom"/>
</dbReference>
<accession>A0A5S6R0V9</accession>
<evidence type="ECO:0000256" key="5">
    <source>
        <dbReference type="ARBA" id="ARBA00022741"/>
    </source>
</evidence>
<name>A0A5S6R0V9_TRIMR</name>
<keyword evidence="3" id="KW-0132">Cell division</keyword>
<evidence type="ECO:0000259" key="14">
    <source>
        <dbReference type="PROSITE" id="PS50011"/>
    </source>
</evidence>
<dbReference type="InterPro" id="IPR043502">
    <property type="entry name" value="DNA/RNA_pol_sf"/>
</dbReference>
<keyword evidence="8 13" id="KW-0067">ATP-binding</keyword>
<keyword evidence="9" id="KW-0511">Multifunctional enzyme</keyword>
<dbReference type="FunFam" id="3.30.70.270:FF:000020">
    <property type="entry name" value="Transposon Tf2-6 polyprotein-like Protein"/>
    <property type="match status" value="1"/>
</dbReference>
<evidence type="ECO:0000256" key="2">
    <source>
        <dbReference type="ARBA" id="ARBA00022527"/>
    </source>
</evidence>
<keyword evidence="4" id="KW-0808">Transferase</keyword>
<dbReference type="GO" id="GO:0051446">
    <property type="term" value="P:positive regulation of meiotic cell cycle"/>
    <property type="evidence" value="ECO:0007669"/>
    <property type="project" value="UniProtKB-ARBA"/>
</dbReference>
<dbReference type="InterPro" id="IPR000477">
    <property type="entry name" value="RT_dom"/>
</dbReference>
<dbReference type="CDD" id="cd01647">
    <property type="entry name" value="RT_LTR"/>
    <property type="match status" value="1"/>
</dbReference>
<dbReference type="Gene3D" id="3.30.70.270">
    <property type="match status" value="2"/>
</dbReference>
<organism evidence="16 17">
    <name type="scientific">Trichuris muris</name>
    <name type="common">Mouse whipworm</name>
    <dbReference type="NCBI Taxonomy" id="70415"/>
    <lineage>
        <taxon>Eukaryota</taxon>
        <taxon>Metazoa</taxon>
        <taxon>Ecdysozoa</taxon>
        <taxon>Nematoda</taxon>
        <taxon>Enoplea</taxon>
        <taxon>Dorylaimia</taxon>
        <taxon>Trichinellida</taxon>
        <taxon>Trichuridae</taxon>
        <taxon>Trichuris</taxon>
    </lineage>
</organism>
<evidence type="ECO:0000256" key="13">
    <source>
        <dbReference type="PROSITE-ProRule" id="PRU10141"/>
    </source>
</evidence>
<keyword evidence="2" id="KW-0723">Serine/threonine-protein kinase</keyword>
<dbReference type="PROSITE" id="PS50878">
    <property type="entry name" value="RT_POL"/>
    <property type="match status" value="1"/>
</dbReference>
<evidence type="ECO:0000256" key="8">
    <source>
        <dbReference type="ARBA" id="ARBA00022840"/>
    </source>
</evidence>
<evidence type="ECO:0000256" key="7">
    <source>
        <dbReference type="ARBA" id="ARBA00022777"/>
    </source>
</evidence>
<dbReference type="InterPro" id="IPR050951">
    <property type="entry name" value="Retrovirus_Pol_polyprotein"/>
</dbReference>
<evidence type="ECO:0000256" key="6">
    <source>
        <dbReference type="ARBA" id="ARBA00022776"/>
    </source>
</evidence>
<dbReference type="FunFam" id="1.10.510.10:FF:000706">
    <property type="entry name" value="Cyclin-dependent kinase 1"/>
    <property type="match status" value="1"/>
</dbReference>
<dbReference type="InterPro" id="IPR008271">
    <property type="entry name" value="Ser/Thr_kinase_AS"/>
</dbReference>
<dbReference type="AlphaFoldDB" id="A0A5S6R0V9"/>
<keyword evidence="10" id="KW-0131">Cell cycle</keyword>
<dbReference type="STRING" id="70415.A0A5S6R0V9"/>
<dbReference type="InterPro" id="IPR017441">
    <property type="entry name" value="Protein_kinase_ATP_BS"/>
</dbReference>
<evidence type="ECO:0000256" key="12">
    <source>
        <dbReference type="ARBA" id="ARBA00048367"/>
    </source>
</evidence>
<comment type="catalytic activity">
    <reaction evidence="11">
        <text>L-threonyl-[protein] + ATP = O-phospho-L-threonyl-[protein] + ADP + H(+)</text>
        <dbReference type="Rhea" id="RHEA:46608"/>
        <dbReference type="Rhea" id="RHEA-COMP:11060"/>
        <dbReference type="Rhea" id="RHEA-COMP:11605"/>
        <dbReference type="ChEBI" id="CHEBI:15378"/>
        <dbReference type="ChEBI" id="CHEBI:30013"/>
        <dbReference type="ChEBI" id="CHEBI:30616"/>
        <dbReference type="ChEBI" id="CHEBI:61977"/>
        <dbReference type="ChEBI" id="CHEBI:456216"/>
        <dbReference type="EC" id="2.7.11.22"/>
    </reaction>
</comment>
<dbReference type="Gene3D" id="3.30.200.20">
    <property type="entry name" value="Phosphorylase Kinase, domain 1"/>
    <property type="match status" value="1"/>
</dbReference>
<protein>
    <submittedName>
        <fullName evidence="17">Protein kinase domain-containing protein</fullName>
    </submittedName>
</protein>
<dbReference type="Gene3D" id="1.10.510.10">
    <property type="entry name" value="Transferase(Phosphotransferase) domain 1"/>
    <property type="match status" value="1"/>
</dbReference>
<dbReference type="Proteomes" id="UP000046395">
    <property type="component" value="Unassembled WGS sequence"/>
</dbReference>
<dbReference type="Pfam" id="PF17919">
    <property type="entry name" value="RT_RNaseH_2"/>
    <property type="match status" value="1"/>
</dbReference>
<dbReference type="Gene3D" id="3.10.10.10">
    <property type="entry name" value="HIV Type 1 Reverse Transcriptase, subunit A, domain 1"/>
    <property type="match status" value="1"/>
</dbReference>
<comment type="similarity">
    <text evidence="1">Belongs to the protein kinase superfamily. CMGC Ser/Thr protein kinase family. CDC2/CDKX subfamily.</text>
</comment>
<evidence type="ECO:0000256" key="4">
    <source>
        <dbReference type="ARBA" id="ARBA00022679"/>
    </source>
</evidence>
<dbReference type="WBParaSite" id="TMUE_3000013058.1">
    <property type="protein sequence ID" value="TMUE_3000013058.1"/>
    <property type="gene ID" value="WBGene00287158"/>
</dbReference>
<reference evidence="17" key="1">
    <citation type="submission" date="2019-12" db="UniProtKB">
        <authorList>
            <consortium name="WormBaseParasite"/>
        </authorList>
    </citation>
    <scope>IDENTIFICATION</scope>
</reference>
<dbReference type="GO" id="GO:0051301">
    <property type="term" value="P:cell division"/>
    <property type="evidence" value="ECO:0007669"/>
    <property type="project" value="UniProtKB-KW"/>
</dbReference>
<dbReference type="PANTHER" id="PTHR37984">
    <property type="entry name" value="PROTEIN CBG26694"/>
    <property type="match status" value="1"/>
</dbReference>
<dbReference type="SUPFAM" id="SSF56672">
    <property type="entry name" value="DNA/RNA polymerases"/>
    <property type="match status" value="1"/>
</dbReference>
<dbReference type="SMART" id="SM00220">
    <property type="entry name" value="S_TKc"/>
    <property type="match status" value="1"/>
</dbReference>
<dbReference type="Pfam" id="PF00078">
    <property type="entry name" value="RVT_1"/>
    <property type="match status" value="1"/>
</dbReference>
<dbReference type="PANTHER" id="PTHR37984:SF5">
    <property type="entry name" value="PROTEIN NYNRIN-LIKE"/>
    <property type="match status" value="1"/>
</dbReference>
<dbReference type="FunFam" id="3.30.200.20:FF:000375">
    <property type="entry name" value="Cell division related protein kinase 2"/>
    <property type="match status" value="1"/>
</dbReference>
<keyword evidence="7" id="KW-0418">Kinase</keyword>
<keyword evidence="6" id="KW-0498">Mitosis</keyword>
<evidence type="ECO:0000259" key="15">
    <source>
        <dbReference type="PROSITE" id="PS50878"/>
    </source>
</evidence>
<evidence type="ECO:0000256" key="3">
    <source>
        <dbReference type="ARBA" id="ARBA00022618"/>
    </source>
</evidence>
<dbReference type="InterPro" id="IPR041577">
    <property type="entry name" value="RT_RNaseH_2"/>
</dbReference>